<dbReference type="WBParaSite" id="nRc.2.0.1.t45643-RA">
    <property type="protein sequence ID" value="nRc.2.0.1.t45643-RA"/>
    <property type="gene ID" value="nRc.2.0.1.g45643"/>
</dbReference>
<proteinExistence type="predicted"/>
<evidence type="ECO:0000313" key="2">
    <source>
        <dbReference type="WBParaSite" id="nRc.2.0.1.t45643-RA"/>
    </source>
</evidence>
<dbReference type="Proteomes" id="UP000887565">
    <property type="component" value="Unplaced"/>
</dbReference>
<accession>A0A915L554</accession>
<dbReference type="AlphaFoldDB" id="A0A915L554"/>
<reference evidence="2" key="1">
    <citation type="submission" date="2022-11" db="UniProtKB">
        <authorList>
            <consortium name="WormBaseParasite"/>
        </authorList>
    </citation>
    <scope>IDENTIFICATION</scope>
</reference>
<evidence type="ECO:0000313" key="1">
    <source>
        <dbReference type="Proteomes" id="UP000887565"/>
    </source>
</evidence>
<sequence length="65" mass="7127">MTSQPVACGQKRRRVDGRFGAGLGVVEAASKIVDAPNVMRAVDVVQTVQIRLHVGQTFVERIDRH</sequence>
<keyword evidence="1" id="KW-1185">Reference proteome</keyword>
<protein>
    <submittedName>
        <fullName evidence="2">Uncharacterized protein</fullName>
    </submittedName>
</protein>
<name>A0A915L554_ROMCU</name>
<organism evidence="1 2">
    <name type="scientific">Romanomermis culicivorax</name>
    <name type="common">Nematode worm</name>
    <dbReference type="NCBI Taxonomy" id="13658"/>
    <lineage>
        <taxon>Eukaryota</taxon>
        <taxon>Metazoa</taxon>
        <taxon>Ecdysozoa</taxon>
        <taxon>Nematoda</taxon>
        <taxon>Enoplea</taxon>
        <taxon>Dorylaimia</taxon>
        <taxon>Mermithida</taxon>
        <taxon>Mermithoidea</taxon>
        <taxon>Mermithidae</taxon>
        <taxon>Romanomermis</taxon>
    </lineage>
</organism>